<feature type="zinc finger region" description="C3H1-type" evidence="1">
    <location>
        <begin position="751"/>
        <end position="780"/>
    </location>
</feature>
<dbReference type="GO" id="GO:0008270">
    <property type="term" value="F:zinc ion binding"/>
    <property type="evidence" value="ECO:0007669"/>
    <property type="project" value="UniProtKB-KW"/>
</dbReference>
<feature type="region of interest" description="Disordered" evidence="2">
    <location>
        <begin position="931"/>
        <end position="951"/>
    </location>
</feature>
<reference evidence="4 5" key="1">
    <citation type="journal article" date="2020" name="G3 (Bethesda)">
        <title>Improved Reference Genome for Cyclotella cryptica CCMP332, a Model for Cell Wall Morphogenesis, Salinity Adaptation, and Lipid Production in Diatoms (Bacillariophyta).</title>
        <authorList>
            <person name="Roberts W.R."/>
            <person name="Downey K.M."/>
            <person name="Ruck E.C."/>
            <person name="Traller J.C."/>
            <person name="Alverson A.J."/>
        </authorList>
    </citation>
    <scope>NUCLEOTIDE SEQUENCE [LARGE SCALE GENOMIC DNA]</scope>
    <source>
        <strain evidence="4 5">CCMP332</strain>
    </source>
</reference>
<dbReference type="Proteomes" id="UP001516023">
    <property type="component" value="Unassembled WGS sequence"/>
</dbReference>
<dbReference type="AlphaFoldDB" id="A0ABD3QF04"/>
<feature type="domain" description="C3H1-type" evidence="3">
    <location>
        <begin position="751"/>
        <end position="780"/>
    </location>
</feature>
<proteinExistence type="predicted"/>
<feature type="region of interest" description="Disordered" evidence="2">
    <location>
        <begin position="820"/>
        <end position="859"/>
    </location>
</feature>
<evidence type="ECO:0000256" key="1">
    <source>
        <dbReference type="PROSITE-ProRule" id="PRU00723"/>
    </source>
</evidence>
<name>A0ABD3QF04_9STRA</name>
<evidence type="ECO:0000259" key="3">
    <source>
        <dbReference type="PROSITE" id="PS50103"/>
    </source>
</evidence>
<comment type="caution">
    <text evidence="4">The sequence shown here is derived from an EMBL/GenBank/DDBJ whole genome shotgun (WGS) entry which is preliminary data.</text>
</comment>
<keyword evidence="5" id="KW-1185">Reference proteome</keyword>
<organism evidence="4 5">
    <name type="scientific">Cyclotella cryptica</name>
    <dbReference type="NCBI Taxonomy" id="29204"/>
    <lineage>
        <taxon>Eukaryota</taxon>
        <taxon>Sar</taxon>
        <taxon>Stramenopiles</taxon>
        <taxon>Ochrophyta</taxon>
        <taxon>Bacillariophyta</taxon>
        <taxon>Coscinodiscophyceae</taxon>
        <taxon>Thalassiosirophycidae</taxon>
        <taxon>Stephanodiscales</taxon>
        <taxon>Stephanodiscaceae</taxon>
        <taxon>Cyclotella</taxon>
    </lineage>
</organism>
<evidence type="ECO:0000313" key="5">
    <source>
        <dbReference type="Proteomes" id="UP001516023"/>
    </source>
</evidence>
<keyword evidence="1" id="KW-0862">Zinc</keyword>
<dbReference type="PROSITE" id="PS50103">
    <property type="entry name" value="ZF_C3H1"/>
    <property type="match status" value="1"/>
</dbReference>
<feature type="non-terminal residue" evidence="4">
    <location>
        <position position="977"/>
    </location>
</feature>
<accession>A0ABD3QF04</accession>
<dbReference type="EMBL" id="JABMIG020000045">
    <property type="protein sequence ID" value="KAL3798524.1"/>
    <property type="molecule type" value="Genomic_DNA"/>
</dbReference>
<feature type="compositionally biased region" description="Polar residues" evidence="2">
    <location>
        <begin position="932"/>
        <end position="943"/>
    </location>
</feature>
<protein>
    <recommendedName>
        <fullName evidence="3">C3H1-type domain-containing protein</fullName>
    </recommendedName>
</protein>
<keyword evidence="1" id="KW-0479">Metal-binding</keyword>
<keyword evidence="1" id="KW-0863">Zinc-finger</keyword>
<evidence type="ECO:0000313" key="4">
    <source>
        <dbReference type="EMBL" id="KAL3798524.1"/>
    </source>
</evidence>
<gene>
    <name evidence="4" type="ORF">HJC23_011828</name>
</gene>
<sequence>MTNAIASVSMGSLMVMQDVGVVSSRQLSTSWMTITHQPDTPAGCRGVYSYQRRKGVLARWRGLTRTAPYRTDSFANREPHTMASTINDTNLESVYCTQKTNERTCIITMSGHKEAIKQFNQATFARWNKVGFRARATMLMNTDPFKGVLVTSKAMRIKAMYLPHTVSTEDGKELALGTASNHANTPEPRTASLDIFKSFLVVTKKADAPADTVFGENPVDTKLPVIARFFPDAPTDVFIGRIPAALPLPGGIPQVYLGNITDQTVKTSIIDFAGDYGTKWINQIQSYSPELAKICADDPTLAPFLPKGRKNEIAHPFIAFGAPDDDDEGMRMAEEKLRHDCEALVSEGTGFPEPLGLELNVSQPGHNTGHQDGPQVGALPTGTTKADKLQAAKFQQKLCLRTRRFLSLTRKMTDSRDYVSRSINLPKLQSVVKAYFGTGQWHPRKITNLTEKNLEGTALTMFIPDNAQSLAQKGKDNYRAIAEEALDESAEKRTKLSTDFTPVDHVEGFGDVLDTLANFIGFLATWCDFDVTYRGPGTPALVHYSFKLADLITGPDAKEWIKGRKGTENEVKTALYILNGLSNILVELVKGSVDILQQNHAMNNDWSAVDRATHNKARRQYEKLRDKVAEVFDGNVSPPDTPLWDSSAAKQLSERKEIMLLRQKLQINNNRPGAPPAGITPERTPVTAPNAAGHSQRASVATRLVLTNAKRSKTHNDPSNLGEDGLDGYVVLPQLAKVWTIPAELNGKRPGTDFAICKKFYRKGVRCDHGQTCNRSHKHPKDLPLEKAQILWDAMKAAPEGAKWNEALITPRLWQKQVSTTGNPRLHRSSITHEDTACQQTQEQKHENHWKPSTGISRTGATKQLALRALERYRPQPQSMPMERQQRKRGPERHVDLLAYKNQHLGIDATLSAEQRIGKYPQGTWMIVGSSPPDSSHHTNVLPTPTELRTKGFGRTSADHSFRQEAAFETTLICLFK</sequence>
<dbReference type="InterPro" id="IPR000571">
    <property type="entry name" value="Znf_CCCH"/>
</dbReference>
<evidence type="ECO:0000256" key="2">
    <source>
        <dbReference type="SAM" id="MobiDB-lite"/>
    </source>
</evidence>